<dbReference type="STRING" id="1166340.SAMN05192583_1858"/>
<dbReference type="RefSeq" id="WP_093665437.1">
    <property type="nucleotide sequence ID" value="NZ_FOCF01000004.1"/>
</dbReference>
<feature type="signal peptide" evidence="2">
    <location>
        <begin position="1"/>
        <end position="26"/>
    </location>
</feature>
<gene>
    <name evidence="3" type="ORF">SAMN05192583_1858</name>
</gene>
<protein>
    <recommendedName>
        <fullName evidence="5">Secreted protein</fullName>
    </recommendedName>
</protein>
<evidence type="ECO:0000313" key="3">
    <source>
        <dbReference type="EMBL" id="SEN04368.1"/>
    </source>
</evidence>
<keyword evidence="2" id="KW-0732">Signal</keyword>
<feature type="compositionally biased region" description="Basic and acidic residues" evidence="1">
    <location>
        <begin position="100"/>
        <end position="110"/>
    </location>
</feature>
<accession>A0A1H8DCQ8</accession>
<evidence type="ECO:0000256" key="1">
    <source>
        <dbReference type="SAM" id="MobiDB-lite"/>
    </source>
</evidence>
<dbReference type="OrthoDB" id="8224439at2"/>
<evidence type="ECO:0000313" key="4">
    <source>
        <dbReference type="Proteomes" id="UP000199206"/>
    </source>
</evidence>
<dbReference type="AlphaFoldDB" id="A0A1H8DCQ8"/>
<proteinExistence type="predicted"/>
<organism evidence="3 4">
    <name type="scientific">Sphingomonas gellani</name>
    <dbReference type="NCBI Taxonomy" id="1166340"/>
    <lineage>
        <taxon>Bacteria</taxon>
        <taxon>Pseudomonadati</taxon>
        <taxon>Pseudomonadota</taxon>
        <taxon>Alphaproteobacteria</taxon>
        <taxon>Sphingomonadales</taxon>
        <taxon>Sphingomonadaceae</taxon>
        <taxon>Sphingomonas</taxon>
    </lineage>
</organism>
<name>A0A1H8DCQ8_9SPHN</name>
<keyword evidence="4" id="KW-1185">Reference proteome</keyword>
<feature type="chain" id="PRO_5011703310" description="Secreted protein" evidence="2">
    <location>
        <begin position="27"/>
        <end position="219"/>
    </location>
</feature>
<evidence type="ECO:0000256" key="2">
    <source>
        <dbReference type="SAM" id="SignalP"/>
    </source>
</evidence>
<feature type="region of interest" description="Disordered" evidence="1">
    <location>
        <begin position="93"/>
        <end position="113"/>
    </location>
</feature>
<evidence type="ECO:0008006" key="5">
    <source>
        <dbReference type="Google" id="ProtNLM"/>
    </source>
</evidence>
<reference evidence="4" key="1">
    <citation type="submission" date="2016-10" db="EMBL/GenBank/DDBJ databases">
        <authorList>
            <person name="Varghese N."/>
            <person name="Submissions S."/>
        </authorList>
    </citation>
    <scope>NUCLEOTIDE SEQUENCE [LARGE SCALE GENOMIC DNA]</scope>
    <source>
        <strain evidence="4">S6-262</strain>
    </source>
</reference>
<dbReference type="PROSITE" id="PS51257">
    <property type="entry name" value="PROKAR_LIPOPROTEIN"/>
    <property type="match status" value="1"/>
</dbReference>
<dbReference type="Proteomes" id="UP000199206">
    <property type="component" value="Unassembled WGS sequence"/>
</dbReference>
<dbReference type="EMBL" id="FOCF01000004">
    <property type="protein sequence ID" value="SEN04368.1"/>
    <property type="molecule type" value="Genomic_DNA"/>
</dbReference>
<sequence length="219" mass="22533">MKILHAPSIASSLVLALAACSSGSEAPRSETVANTTTDLTVPADTSNSAVANAAVAPAGTASDATANTAEPATPTNPKVLALEGLGTLRIGQAVPGNSSWKERGAQESEGCRTVSSPDYPGVYAIVTEGKVRRITVGKRSDVQLAEGIGVGTPEAQVKKWFAGFREEPHKYEDAPAKYLSAPNAASGDPALRFEIGRDGKVSLMHVGTAPVLEYVEGCS</sequence>